<reference evidence="3" key="1">
    <citation type="submission" date="2016-06" db="UniProtKB">
        <authorList>
            <consortium name="WormBaseParasite"/>
        </authorList>
    </citation>
    <scope>IDENTIFICATION</scope>
</reference>
<evidence type="ECO:0000313" key="3">
    <source>
        <dbReference type="WBParaSite" id="OFLC_0000286201-mRNA-1"/>
    </source>
</evidence>
<gene>
    <name evidence="1" type="ORF">OFLC_LOCUS2863</name>
</gene>
<proteinExistence type="predicted"/>
<accession>A0A183H5V2</accession>
<organism evidence="3">
    <name type="scientific">Onchocerca flexuosa</name>
    <dbReference type="NCBI Taxonomy" id="387005"/>
    <lineage>
        <taxon>Eukaryota</taxon>
        <taxon>Metazoa</taxon>
        <taxon>Ecdysozoa</taxon>
        <taxon>Nematoda</taxon>
        <taxon>Chromadorea</taxon>
        <taxon>Rhabditida</taxon>
        <taxon>Spirurina</taxon>
        <taxon>Spiruromorpha</taxon>
        <taxon>Filarioidea</taxon>
        <taxon>Onchocercidae</taxon>
        <taxon>Onchocerca</taxon>
    </lineage>
</organism>
<dbReference type="EMBL" id="UZAJ01001753">
    <property type="protein sequence ID" value="VDO34467.1"/>
    <property type="molecule type" value="Genomic_DNA"/>
</dbReference>
<evidence type="ECO:0000313" key="1">
    <source>
        <dbReference type="EMBL" id="VDO34467.1"/>
    </source>
</evidence>
<evidence type="ECO:0000313" key="2">
    <source>
        <dbReference type="Proteomes" id="UP000267606"/>
    </source>
</evidence>
<keyword evidence="2" id="KW-1185">Reference proteome</keyword>
<protein>
    <submittedName>
        <fullName evidence="3">DUF4325 domain-containing protein</fullName>
    </submittedName>
</protein>
<dbReference type="Proteomes" id="UP000267606">
    <property type="component" value="Unassembled WGS sequence"/>
</dbReference>
<dbReference type="WBParaSite" id="OFLC_0000286201-mRNA-1">
    <property type="protein sequence ID" value="OFLC_0000286201-mRNA-1"/>
    <property type="gene ID" value="OFLC_0000286201"/>
</dbReference>
<dbReference type="AlphaFoldDB" id="A0A183H5V2"/>
<sequence>MERRKHTMGMEVDERTMVIEEGTRVMVLRMGIDFGDCEVSLVSECAYSEFRRLFRDICSGAQIYELKFKQKFRELLGKVAVFIQKF</sequence>
<reference evidence="1 2" key="2">
    <citation type="submission" date="2018-11" db="EMBL/GenBank/DDBJ databases">
        <authorList>
            <consortium name="Pathogen Informatics"/>
        </authorList>
    </citation>
    <scope>NUCLEOTIDE SEQUENCE [LARGE SCALE GENOMIC DNA]</scope>
</reference>
<name>A0A183H5V2_9BILA</name>